<protein>
    <recommendedName>
        <fullName evidence="1">BRCT domain-containing protein</fullName>
    </recommendedName>
</protein>
<dbReference type="Proteomes" id="UP000663193">
    <property type="component" value="Chromosome 18"/>
</dbReference>
<accession>A0A7U2I8M6</accession>
<evidence type="ECO:0000313" key="2">
    <source>
        <dbReference type="EMBL" id="QRD05255.1"/>
    </source>
</evidence>
<keyword evidence="3" id="KW-1185">Reference proteome</keyword>
<dbReference type="VEuPathDB" id="FungiDB:JI435_422180"/>
<evidence type="ECO:0000313" key="3">
    <source>
        <dbReference type="Proteomes" id="UP000663193"/>
    </source>
</evidence>
<dbReference type="InterPro" id="IPR001357">
    <property type="entry name" value="BRCT_dom"/>
</dbReference>
<proteinExistence type="predicted"/>
<organism evidence="2 3">
    <name type="scientific">Phaeosphaeria nodorum (strain SN15 / ATCC MYA-4574 / FGSC 10173)</name>
    <name type="common">Glume blotch fungus</name>
    <name type="synonym">Parastagonospora nodorum</name>
    <dbReference type="NCBI Taxonomy" id="321614"/>
    <lineage>
        <taxon>Eukaryota</taxon>
        <taxon>Fungi</taxon>
        <taxon>Dikarya</taxon>
        <taxon>Ascomycota</taxon>
        <taxon>Pezizomycotina</taxon>
        <taxon>Dothideomycetes</taxon>
        <taxon>Pleosporomycetidae</taxon>
        <taxon>Pleosporales</taxon>
        <taxon>Pleosporineae</taxon>
        <taxon>Phaeosphaeriaceae</taxon>
        <taxon>Parastagonospora</taxon>
    </lineage>
</organism>
<dbReference type="EMBL" id="CP069040">
    <property type="protein sequence ID" value="QRD05255.1"/>
    <property type="molecule type" value="Genomic_DNA"/>
</dbReference>
<dbReference type="AlphaFoldDB" id="A0A7U2I8M6"/>
<gene>
    <name evidence="2" type="ORF">JI435_422180</name>
</gene>
<evidence type="ECO:0000259" key="1">
    <source>
        <dbReference type="PROSITE" id="PS50172"/>
    </source>
</evidence>
<dbReference type="PROSITE" id="PS50172">
    <property type="entry name" value="BRCT"/>
    <property type="match status" value="1"/>
</dbReference>
<reference evidence="3" key="1">
    <citation type="journal article" date="2021" name="BMC Genomics">
        <title>Chromosome-level genome assembly and manually-curated proteome of model necrotroph Parastagonospora nodorum Sn15 reveals a genome-wide trove of candidate effector homologs, and redundancy of virulence-related functions within an accessory chromosome.</title>
        <authorList>
            <person name="Bertazzoni S."/>
            <person name="Jones D.A.B."/>
            <person name="Phan H.T."/>
            <person name="Tan K.-C."/>
            <person name="Hane J.K."/>
        </authorList>
    </citation>
    <scope>NUCLEOTIDE SEQUENCE [LARGE SCALE GENOMIC DNA]</scope>
    <source>
        <strain evidence="3">SN15 / ATCC MYA-4574 / FGSC 10173)</strain>
    </source>
</reference>
<sequence>MTTYLSAGVMSVDWVHECLERSKPVVNRSYSQKQWLREFHIKATYQIVR</sequence>
<name>A0A7U2I8M6_PHANO</name>
<feature type="domain" description="BRCT" evidence="1">
    <location>
        <begin position="1"/>
        <end position="32"/>
    </location>
</feature>